<evidence type="ECO:0000256" key="2">
    <source>
        <dbReference type="ARBA" id="ARBA00022448"/>
    </source>
</evidence>
<evidence type="ECO:0000256" key="4">
    <source>
        <dbReference type="ARBA" id="ARBA00022840"/>
    </source>
</evidence>
<dbReference type="Pfam" id="PF00005">
    <property type="entry name" value="ABC_tran"/>
    <property type="match status" value="1"/>
</dbReference>
<dbReference type="PANTHER" id="PTHR42734:SF5">
    <property type="entry name" value="IRON TRANSPORT SYSTEM ATP-BINDING PROTEIN HI_0361-RELATED"/>
    <property type="match status" value="1"/>
</dbReference>
<dbReference type="PATRIC" id="fig|1132509.6.peg.226"/>
<dbReference type="SMART" id="SM00382">
    <property type="entry name" value="AAA"/>
    <property type="match status" value="1"/>
</dbReference>
<dbReference type="InterPro" id="IPR003593">
    <property type="entry name" value="AAA+_ATPase"/>
</dbReference>
<dbReference type="PROSITE" id="PS50893">
    <property type="entry name" value="ABC_TRANSPORTER_2"/>
    <property type="match status" value="1"/>
</dbReference>
<organism evidence="6 7">
    <name type="scientific">Halococcus hamelinensis 100A6</name>
    <dbReference type="NCBI Taxonomy" id="1132509"/>
    <lineage>
        <taxon>Archaea</taxon>
        <taxon>Methanobacteriati</taxon>
        <taxon>Methanobacteriota</taxon>
        <taxon>Stenosarchaea group</taxon>
        <taxon>Halobacteria</taxon>
        <taxon>Halobacteriales</taxon>
        <taxon>Halococcaceae</taxon>
        <taxon>Halococcus</taxon>
    </lineage>
</organism>
<dbReference type="OrthoDB" id="10909at2157"/>
<dbReference type="SUPFAM" id="SSF52540">
    <property type="entry name" value="P-loop containing nucleoside triphosphate hydrolases"/>
    <property type="match status" value="1"/>
</dbReference>
<dbReference type="AlphaFoldDB" id="M0M8Q5"/>
<proteinExistence type="inferred from homology"/>
<feature type="domain" description="ABC transporter" evidence="5">
    <location>
        <begin position="17"/>
        <end position="280"/>
    </location>
</feature>
<evidence type="ECO:0000259" key="5">
    <source>
        <dbReference type="PROSITE" id="PS50893"/>
    </source>
</evidence>
<dbReference type="EMBL" id="AOMB01000003">
    <property type="protein sequence ID" value="EMA42111.1"/>
    <property type="molecule type" value="Genomic_DNA"/>
</dbReference>
<evidence type="ECO:0000313" key="7">
    <source>
        <dbReference type="Proteomes" id="UP000011566"/>
    </source>
</evidence>
<gene>
    <name evidence="6" type="ORF">C447_00935</name>
</gene>
<protein>
    <submittedName>
        <fullName evidence="6">Zinc ABC transporter ATP-binding protein</fullName>
    </submittedName>
</protein>
<keyword evidence="2" id="KW-0813">Transport</keyword>
<dbReference type="GO" id="GO:0016887">
    <property type="term" value="F:ATP hydrolysis activity"/>
    <property type="evidence" value="ECO:0007669"/>
    <property type="project" value="InterPro"/>
</dbReference>
<dbReference type="Proteomes" id="UP000011566">
    <property type="component" value="Unassembled WGS sequence"/>
</dbReference>
<keyword evidence="4 6" id="KW-0067">ATP-binding</keyword>
<dbReference type="InterPro" id="IPR027417">
    <property type="entry name" value="P-loop_NTPase"/>
</dbReference>
<dbReference type="InterPro" id="IPR017871">
    <property type="entry name" value="ABC_transporter-like_CS"/>
</dbReference>
<dbReference type="GO" id="GO:0005524">
    <property type="term" value="F:ATP binding"/>
    <property type="evidence" value="ECO:0007669"/>
    <property type="project" value="UniProtKB-KW"/>
</dbReference>
<accession>M0M8Q5</accession>
<comment type="similarity">
    <text evidence="1">Belongs to the ABC transporter superfamily.</text>
</comment>
<dbReference type="eggNOG" id="arCOG00201">
    <property type="taxonomic scope" value="Archaea"/>
</dbReference>
<name>M0M8Q5_9EURY</name>
<dbReference type="Gene3D" id="3.40.50.300">
    <property type="entry name" value="P-loop containing nucleotide triphosphate hydrolases"/>
    <property type="match status" value="2"/>
</dbReference>
<dbReference type="CDD" id="cd03235">
    <property type="entry name" value="ABC_Metallic_Cations"/>
    <property type="match status" value="1"/>
</dbReference>
<dbReference type="PANTHER" id="PTHR42734">
    <property type="entry name" value="METAL TRANSPORT SYSTEM ATP-BINDING PROTEIN TM_0124-RELATED"/>
    <property type="match status" value="1"/>
</dbReference>
<reference evidence="6 7" key="1">
    <citation type="journal article" date="2014" name="PLoS Genet.">
        <title>Phylogenetically driven sequencing of extremely halophilic archaea reveals strategies for static and dynamic osmo-response.</title>
        <authorList>
            <person name="Becker E.A."/>
            <person name="Seitzer P.M."/>
            <person name="Tritt A."/>
            <person name="Larsen D."/>
            <person name="Krusor M."/>
            <person name="Yao A.I."/>
            <person name="Wu D."/>
            <person name="Madern D."/>
            <person name="Eisen J.A."/>
            <person name="Darling A.E."/>
            <person name="Facciotti M.T."/>
        </authorList>
    </citation>
    <scope>NUCLEOTIDE SEQUENCE [LARGE SCALE GENOMIC DNA]</scope>
    <source>
        <strain evidence="6 7">100A6</strain>
    </source>
</reference>
<dbReference type="InterPro" id="IPR003439">
    <property type="entry name" value="ABC_transporter-like_ATP-bd"/>
</dbReference>
<evidence type="ECO:0000256" key="1">
    <source>
        <dbReference type="ARBA" id="ARBA00005417"/>
    </source>
</evidence>
<dbReference type="InterPro" id="IPR050153">
    <property type="entry name" value="Metal_Ion_Import_ABC"/>
</dbReference>
<dbReference type="RefSeq" id="WP_007689935.1">
    <property type="nucleotide sequence ID" value="NZ_AOMB01000003.1"/>
</dbReference>
<comment type="caution">
    <text evidence="6">The sequence shown here is derived from an EMBL/GenBank/DDBJ whole genome shotgun (WGS) entry which is preliminary data.</text>
</comment>
<keyword evidence="7" id="KW-1185">Reference proteome</keyword>
<evidence type="ECO:0000256" key="3">
    <source>
        <dbReference type="ARBA" id="ARBA00022741"/>
    </source>
</evidence>
<evidence type="ECO:0000313" key="6">
    <source>
        <dbReference type="EMBL" id="EMA42111.1"/>
    </source>
</evidence>
<dbReference type="PROSITE" id="PS00211">
    <property type="entry name" value="ABC_TRANSPORTER_1"/>
    <property type="match status" value="1"/>
</dbReference>
<keyword evidence="3" id="KW-0547">Nucleotide-binding</keyword>
<sequence length="317" mass="34333">MSPSDPSSRGDDDGPVASIEDVTFAYAERPVLEGVTLDIEAGTFLGLVGPNGSGKTTLLELVLGLRRPDRGSVRLFGEPAHTFDDGERIGYVPQQSAATERMPVTVREAVTMGDDGERIGYVPQQSAATERMPVTVREAVTMGRYPHRAVGRFSATDREAIDSALDRAGIADLSDRRVGKLSGGQRQRVFLARALAAEADLLALDEPTIGVDAESRERFYGLLGDLNASGLTIVLIEHDIGVVTEHATQVACLNRHLYFDGKPEEFVHDIGVVTEHATQVACLNRHLYFDGKPEEFVTTDALAEAYGTDQHVLQHGH</sequence>